<organism evidence="1 2">
    <name type="scientific">Fasciola hepatica</name>
    <name type="common">Liver fluke</name>
    <dbReference type="NCBI Taxonomy" id="6192"/>
    <lineage>
        <taxon>Eukaryota</taxon>
        <taxon>Metazoa</taxon>
        <taxon>Spiralia</taxon>
        <taxon>Lophotrochozoa</taxon>
        <taxon>Platyhelminthes</taxon>
        <taxon>Trematoda</taxon>
        <taxon>Digenea</taxon>
        <taxon>Plagiorchiida</taxon>
        <taxon>Echinostomata</taxon>
        <taxon>Echinostomatoidea</taxon>
        <taxon>Fasciolidae</taxon>
        <taxon>Fasciola</taxon>
    </lineage>
</organism>
<name>A0A4E0R1B5_FASHE</name>
<reference evidence="1" key="1">
    <citation type="submission" date="2019-03" db="EMBL/GenBank/DDBJ databases">
        <title>Improved annotation for the trematode Fasciola hepatica.</title>
        <authorList>
            <person name="Choi Y.-J."/>
            <person name="Martin J."/>
            <person name="Mitreva M."/>
        </authorList>
    </citation>
    <scope>NUCLEOTIDE SEQUENCE [LARGE SCALE GENOMIC DNA]</scope>
</reference>
<dbReference type="EMBL" id="JXXN02004921">
    <property type="protein sequence ID" value="THD20234.1"/>
    <property type="molecule type" value="Genomic_DNA"/>
</dbReference>
<keyword evidence="2" id="KW-1185">Reference proteome</keyword>
<dbReference type="Proteomes" id="UP000230066">
    <property type="component" value="Unassembled WGS sequence"/>
</dbReference>
<proteinExistence type="predicted"/>
<evidence type="ECO:0000313" key="2">
    <source>
        <dbReference type="Proteomes" id="UP000230066"/>
    </source>
</evidence>
<protein>
    <submittedName>
        <fullName evidence="1">Uncharacterized protein</fullName>
    </submittedName>
</protein>
<accession>A0A4E0R1B5</accession>
<gene>
    <name evidence="1" type="ORF">D915_008620</name>
</gene>
<dbReference type="AlphaFoldDB" id="A0A4E0R1B5"/>
<comment type="caution">
    <text evidence="1">The sequence shown here is derived from an EMBL/GenBank/DDBJ whole genome shotgun (WGS) entry which is preliminary data.</text>
</comment>
<sequence>MELTYPLSGDSRVKVKHGLLHILNEEKIMAGDPPEAFQSFLQKLLVEVNTNRRTLRSPFEAHASKLRDFRTVLSSLNADIPILDGQRLTATHVPTWIVKQLERDKVINESTIFGLYLMSRISCYFSTVCRFVQSMGALFATGCKVLRVPTASDNSAEMQSEEFAKPYSKKDDEIQPDSIGSLCLRIFQRTTDLLGDVNFRANFSPSGNWHTSPISTKTMSSESQNQLVQLIAQMTASIRTLQPMIENVIPKREQSDNVWSRMLSHRDDFWLDILPSEKRSGYSTASNIIKVKFHNRPRFRRNQEC</sequence>
<evidence type="ECO:0000313" key="1">
    <source>
        <dbReference type="EMBL" id="THD20234.1"/>
    </source>
</evidence>